<evidence type="ECO:0000256" key="1">
    <source>
        <dbReference type="SAM" id="MobiDB-lite"/>
    </source>
</evidence>
<feature type="compositionally biased region" description="Polar residues" evidence="1">
    <location>
        <begin position="242"/>
        <end position="252"/>
    </location>
</feature>
<name>A0AAN6F4R4_EXODE</name>
<comment type="caution">
    <text evidence="2">The sequence shown here is derived from an EMBL/GenBank/DDBJ whole genome shotgun (WGS) entry which is preliminary data.</text>
</comment>
<feature type="region of interest" description="Disordered" evidence="1">
    <location>
        <begin position="1"/>
        <end position="29"/>
    </location>
</feature>
<dbReference type="Proteomes" id="UP001161757">
    <property type="component" value="Unassembled WGS sequence"/>
</dbReference>
<feature type="region of interest" description="Disordered" evidence="1">
    <location>
        <begin position="91"/>
        <end position="202"/>
    </location>
</feature>
<organism evidence="2 3">
    <name type="scientific">Exophiala dermatitidis</name>
    <name type="common">Black yeast-like fungus</name>
    <name type="synonym">Wangiella dermatitidis</name>
    <dbReference type="NCBI Taxonomy" id="5970"/>
    <lineage>
        <taxon>Eukaryota</taxon>
        <taxon>Fungi</taxon>
        <taxon>Dikarya</taxon>
        <taxon>Ascomycota</taxon>
        <taxon>Pezizomycotina</taxon>
        <taxon>Eurotiomycetes</taxon>
        <taxon>Chaetothyriomycetidae</taxon>
        <taxon>Chaetothyriales</taxon>
        <taxon>Herpotrichiellaceae</taxon>
        <taxon>Exophiala</taxon>
    </lineage>
</organism>
<feature type="compositionally biased region" description="Acidic residues" evidence="1">
    <location>
        <begin position="148"/>
        <end position="160"/>
    </location>
</feature>
<evidence type="ECO:0000313" key="3">
    <source>
        <dbReference type="Proteomes" id="UP001161757"/>
    </source>
</evidence>
<feature type="compositionally biased region" description="Acidic residues" evidence="1">
    <location>
        <begin position="124"/>
        <end position="137"/>
    </location>
</feature>
<feature type="compositionally biased region" description="Low complexity" evidence="1">
    <location>
        <begin position="214"/>
        <end position="234"/>
    </location>
</feature>
<feature type="region of interest" description="Disordered" evidence="1">
    <location>
        <begin position="214"/>
        <end position="252"/>
    </location>
</feature>
<dbReference type="EMBL" id="JAJGCB010000001">
    <property type="protein sequence ID" value="KAJ8996011.1"/>
    <property type="molecule type" value="Genomic_DNA"/>
</dbReference>
<feature type="compositionally biased region" description="Polar residues" evidence="1">
    <location>
        <begin position="1"/>
        <end position="22"/>
    </location>
</feature>
<gene>
    <name evidence="2" type="ORF">HRR80_000756</name>
</gene>
<proteinExistence type="predicted"/>
<dbReference type="PANTHER" id="PTHR36826">
    <property type="entry name" value="PROTEIN ECM13"/>
    <property type="match status" value="1"/>
</dbReference>
<sequence length="252" mass="27958">MPSSISFSAGTATNTPNSSIYTRPQKKQKMSITQTYFLAHSARGKLSREAARPDHDLRLLVGHANMLDSLMLDLANAEQEQERWFNNIVSGSSKAEEDEEEESQQSRIETIVEEPEADWKVEDAESSDDESEDEDEEKPITNITSIEVDSDMEDDDETDGDLVLTRTASRHSPPELSLDTDSSDSDDDHMPPSPPATTLEVLSEKQRQAIATTSYYDAKDSSSSLSAADSETLEQQGFYLPSRQQPTIIAAY</sequence>
<dbReference type="AlphaFoldDB" id="A0AAN6F4R4"/>
<accession>A0AAN6F4R4</accession>
<dbReference type="InterPro" id="IPR037738">
    <property type="entry name" value="Ecm13-like"/>
</dbReference>
<evidence type="ECO:0000313" key="2">
    <source>
        <dbReference type="EMBL" id="KAJ8996011.1"/>
    </source>
</evidence>
<protein>
    <submittedName>
        <fullName evidence="2">Uncharacterized protein</fullName>
    </submittedName>
</protein>
<dbReference type="PANTHER" id="PTHR36826:SF1">
    <property type="entry name" value="PROTEIN ECM13"/>
    <property type="match status" value="1"/>
</dbReference>
<reference evidence="2" key="1">
    <citation type="submission" date="2023-01" db="EMBL/GenBank/DDBJ databases">
        <title>Exophiala dermititidis isolated from Cystic Fibrosis Patient.</title>
        <authorList>
            <person name="Kurbessoian T."/>
            <person name="Crocker A."/>
            <person name="Murante D."/>
            <person name="Hogan D.A."/>
            <person name="Stajich J.E."/>
        </authorList>
    </citation>
    <scope>NUCLEOTIDE SEQUENCE</scope>
    <source>
        <strain evidence="2">Ex8</strain>
    </source>
</reference>